<evidence type="ECO:0000313" key="9">
    <source>
        <dbReference type="EMBL" id="PCI75992.1"/>
    </source>
</evidence>
<keyword evidence="5" id="KW-0012">Acyltransferase</keyword>
<dbReference type="AlphaFoldDB" id="A0A2A4WZW1"/>
<evidence type="ECO:0000256" key="7">
    <source>
        <dbReference type="SAM" id="Phobius"/>
    </source>
</evidence>
<keyword evidence="7" id="KW-1133">Transmembrane helix</keyword>
<evidence type="ECO:0000256" key="6">
    <source>
        <dbReference type="ARBA" id="ARBA00031108"/>
    </source>
</evidence>
<dbReference type="PANTHER" id="PTHR43356:SF3">
    <property type="entry name" value="PHOSPHATE ACETYLTRANSFERASE"/>
    <property type="match status" value="1"/>
</dbReference>
<dbReference type="Pfam" id="PF13500">
    <property type="entry name" value="AAA_26"/>
    <property type="match status" value="1"/>
</dbReference>
<dbReference type="EC" id="2.3.1.8" evidence="2"/>
<dbReference type="Gene3D" id="3.40.50.300">
    <property type="entry name" value="P-loop containing nucleotide triphosphate hydrolases"/>
    <property type="match status" value="1"/>
</dbReference>
<evidence type="ECO:0000256" key="2">
    <source>
        <dbReference type="ARBA" id="ARBA00012707"/>
    </source>
</evidence>
<sequence length="674" mass="73981">MNLKKNRHNKRVIMTLPLGFGVGSHVVSYSLYLALKSVEDSVTFLSPFMEQSKLAACEEHIEKKSFQTVLDNICALVEQAFEKNRWVVLEGVCQILGSASASYINARLSKALRAHVVFITCPTLQQTELLERHVALSKNIYLENSRAKSLGVIVNKFGFEEGVFEKNRQNVSALKASNVLAVIPWDKELFSFSVEDLLEKVKGLPFFKMEDGARLITSFQYIFAPRDVRVEEQTHTHLLIISSRHVEGLEHLLKALEECRERPFILVTDSAKNSVQSDLYKKLAKCTNLMTTSKKVEELMVGLGSLVLFPPLEQDLERLEVKAKTLARFIHGAKIIEKCERDKEGEDASLLTPTQFRYFIKSRAKFAKKTILLPESGDDRVLKAASIAKSEGIANIALVGDLETINKRCKELSLKPFLEKEVFSIEKEAPALVNALVEIRKHKGMNGQSALKALQSPIVLSTMLLKSKRVDGIVAGASTTTADTIRPAFQIIKTRDQGGQVSSLFFICFEKKTVIFADCAVSVDPSASEIASIAIETSKTAAKFGFDPKIALLSYSTLESGKGVSVDKVKEALKIIRAQDSSLKVDGPLQFDAAFEEETAKIKAGDSLIAGDANIYIFPSLDAGNIAYKAATKVSGSLAIGPVLQGLNQPVNDLSRGAGVDDIVYTIAVTAISS</sequence>
<dbReference type="Gene3D" id="3.40.50.10950">
    <property type="match status" value="1"/>
</dbReference>
<dbReference type="NCBIfam" id="NF007233">
    <property type="entry name" value="PRK09653.1"/>
    <property type="match status" value="1"/>
</dbReference>
<keyword evidence="4 9" id="KW-0808">Transferase</keyword>
<dbReference type="SUPFAM" id="SSF52540">
    <property type="entry name" value="P-loop containing nucleoside triphosphate hydrolases"/>
    <property type="match status" value="1"/>
</dbReference>
<name>A0A2A4WZW1_UNCAE</name>
<feature type="domain" description="Phosphate acetyl/butaryl transferase" evidence="8">
    <location>
        <begin position="356"/>
        <end position="671"/>
    </location>
</feature>
<accession>A0A2A4WZW1</accession>
<dbReference type="Proteomes" id="UP000218775">
    <property type="component" value="Unassembled WGS sequence"/>
</dbReference>
<dbReference type="InterPro" id="IPR027417">
    <property type="entry name" value="P-loop_NTPase"/>
</dbReference>
<dbReference type="InterPro" id="IPR002505">
    <property type="entry name" value="PTA_PTB"/>
</dbReference>
<dbReference type="InterPro" id="IPR004614">
    <property type="entry name" value="P_AcTrfase"/>
</dbReference>
<dbReference type="Gene3D" id="3.40.50.10750">
    <property type="entry name" value="Isocitrate/Isopropylmalate dehydrogenase-like"/>
    <property type="match status" value="1"/>
</dbReference>
<dbReference type="EMBL" id="NVUK01000036">
    <property type="protein sequence ID" value="PCI75992.1"/>
    <property type="molecule type" value="Genomic_DNA"/>
</dbReference>
<dbReference type="InterPro" id="IPR042112">
    <property type="entry name" value="P_AcTrfase_dom2"/>
</dbReference>
<evidence type="ECO:0000256" key="1">
    <source>
        <dbReference type="ARBA" id="ARBA00004989"/>
    </source>
</evidence>
<reference evidence="10" key="1">
    <citation type="submission" date="2017-08" db="EMBL/GenBank/DDBJ databases">
        <title>A dynamic microbial community with high functional redundancy inhabits the cold, oxic subseafloor aquifer.</title>
        <authorList>
            <person name="Tully B.J."/>
            <person name="Wheat C.G."/>
            <person name="Glazer B.T."/>
            <person name="Huber J.A."/>
        </authorList>
    </citation>
    <scope>NUCLEOTIDE SEQUENCE [LARGE SCALE GENOMIC DNA]</scope>
</reference>
<comment type="pathway">
    <text evidence="1">Metabolic intermediate biosynthesis; acetyl-CoA biosynthesis; acetyl-CoA from acetate: step 2/2.</text>
</comment>
<proteinExistence type="predicted"/>
<protein>
    <recommendedName>
        <fullName evidence="3">Phosphate acetyltransferase</fullName>
        <ecNumber evidence="2">2.3.1.8</ecNumber>
    </recommendedName>
    <alternativeName>
        <fullName evidence="6">Phosphotransacetylase</fullName>
    </alternativeName>
</protein>
<evidence type="ECO:0000256" key="3">
    <source>
        <dbReference type="ARBA" id="ARBA00021528"/>
    </source>
</evidence>
<dbReference type="SUPFAM" id="SSF53659">
    <property type="entry name" value="Isocitrate/Isopropylmalate dehydrogenase-like"/>
    <property type="match status" value="1"/>
</dbReference>
<evidence type="ECO:0000256" key="5">
    <source>
        <dbReference type="ARBA" id="ARBA00023315"/>
    </source>
</evidence>
<keyword evidence="7" id="KW-0812">Transmembrane</keyword>
<dbReference type="Pfam" id="PF01515">
    <property type="entry name" value="PTA_PTB"/>
    <property type="match status" value="1"/>
</dbReference>
<keyword evidence="7" id="KW-0472">Membrane</keyword>
<organism evidence="9 10">
    <name type="scientific">Aerophobetes bacterium</name>
    <dbReference type="NCBI Taxonomy" id="2030807"/>
    <lineage>
        <taxon>Bacteria</taxon>
        <taxon>Candidatus Aerophobota</taxon>
    </lineage>
</organism>
<dbReference type="NCBIfam" id="TIGR00651">
    <property type="entry name" value="pta"/>
    <property type="match status" value="1"/>
</dbReference>
<evidence type="ECO:0000259" key="8">
    <source>
        <dbReference type="Pfam" id="PF01515"/>
    </source>
</evidence>
<dbReference type="InterPro" id="IPR042113">
    <property type="entry name" value="P_AcTrfase_dom1"/>
</dbReference>
<evidence type="ECO:0000256" key="4">
    <source>
        <dbReference type="ARBA" id="ARBA00022679"/>
    </source>
</evidence>
<dbReference type="PANTHER" id="PTHR43356">
    <property type="entry name" value="PHOSPHATE ACETYLTRANSFERASE"/>
    <property type="match status" value="1"/>
</dbReference>
<gene>
    <name evidence="9" type="ORF">COB21_05005</name>
</gene>
<evidence type="ECO:0000313" key="10">
    <source>
        <dbReference type="Proteomes" id="UP000218775"/>
    </source>
</evidence>
<dbReference type="GO" id="GO:0008959">
    <property type="term" value="F:phosphate acetyltransferase activity"/>
    <property type="evidence" value="ECO:0007669"/>
    <property type="project" value="UniProtKB-EC"/>
</dbReference>
<feature type="transmembrane region" description="Helical" evidence="7">
    <location>
        <begin position="12"/>
        <end position="35"/>
    </location>
</feature>
<dbReference type="InterPro" id="IPR050500">
    <property type="entry name" value="Phos_Acetyltrans/Butyryltrans"/>
</dbReference>
<dbReference type="NCBIfam" id="NF004167">
    <property type="entry name" value="PRK05632.1"/>
    <property type="match status" value="1"/>
</dbReference>
<comment type="caution">
    <text evidence="9">The sequence shown here is derived from an EMBL/GenBank/DDBJ whole genome shotgun (WGS) entry which is preliminary data.</text>
</comment>